<dbReference type="GO" id="GO:0046417">
    <property type="term" value="P:chorismate metabolic process"/>
    <property type="evidence" value="ECO:0007669"/>
    <property type="project" value="InterPro"/>
</dbReference>
<dbReference type="NCBIfam" id="TIGR01807">
    <property type="entry name" value="CM_P2"/>
    <property type="match status" value="1"/>
</dbReference>
<evidence type="ECO:0000313" key="4">
    <source>
        <dbReference type="Proteomes" id="UP000028702"/>
    </source>
</evidence>
<organism evidence="3 4">
    <name type="scientific">Tepidicaulis marinus</name>
    <dbReference type="NCBI Taxonomy" id="1333998"/>
    <lineage>
        <taxon>Bacteria</taxon>
        <taxon>Pseudomonadati</taxon>
        <taxon>Pseudomonadota</taxon>
        <taxon>Alphaproteobacteria</taxon>
        <taxon>Hyphomicrobiales</taxon>
        <taxon>Parvibaculaceae</taxon>
        <taxon>Tepidicaulis</taxon>
    </lineage>
</organism>
<dbReference type="InterPro" id="IPR036979">
    <property type="entry name" value="CM_dom_sf"/>
</dbReference>
<dbReference type="InterPro" id="IPR036263">
    <property type="entry name" value="Chorismate_II_sf"/>
</dbReference>
<dbReference type="SMART" id="SM00830">
    <property type="entry name" value="CM_2"/>
    <property type="match status" value="1"/>
</dbReference>
<accession>A0A081B8R6</accession>
<comment type="caution">
    <text evidence="3">The sequence shown here is derived from an EMBL/GenBank/DDBJ whole genome shotgun (WGS) entry which is preliminary data.</text>
</comment>
<sequence>MREAGMADQDRGEVKQLGDVRREIDAIDAQMHGLLMERTELVRQVAEAKAQAASDAGEGSFIAFRPGREAEVLRALAARHQGPLPLAVIFRLWREIMSAKTRLQGPLRVEVFGGADPLRLWDLARGYYGSFTPMNLREEAMDVLRRVSKDRSVIGVLPAPQPDDGDAWWAMLGRGDTAPVRVVACLPFLTEEGVLPEAYAVAQADFEETGADTSLVVLTFSEAVSAGAVEAQLQEAGLAGTLYLRKEQNGQYYALIGLTGFISAGDGRLETLYNQDGIDGVQLIGGYADPVRLAGCLEKGE</sequence>
<reference evidence="3 4" key="1">
    <citation type="submission" date="2014-07" db="EMBL/GenBank/DDBJ databases">
        <title>Tepidicaulis marinum gen. nov., sp. nov., a novel marine bacterium denitrifying nitrate to nitrous oxide strictly under microaerobic conditions.</title>
        <authorList>
            <person name="Takeuchi M."/>
            <person name="Yamagishi T."/>
            <person name="Kamagata Y."/>
            <person name="Oshima K."/>
            <person name="Hattori M."/>
            <person name="Katayama T."/>
            <person name="Hanada S."/>
            <person name="Tamaki H."/>
            <person name="Marumo K."/>
            <person name="Maeda H."/>
            <person name="Nedachi M."/>
            <person name="Iwasaki W."/>
            <person name="Suwa Y."/>
            <person name="Sakata S."/>
        </authorList>
    </citation>
    <scope>NUCLEOTIDE SEQUENCE [LARGE SCALE GENOMIC DNA]</scope>
    <source>
        <strain evidence="3 4">MA2</strain>
    </source>
</reference>
<dbReference type="AlphaFoldDB" id="A0A081B8R6"/>
<name>A0A081B8R6_9HYPH</name>
<dbReference type="GO" id="GO:0004106">
    <property type="term" value="F:chorismate mutase activity"/>
    <property type="evidence" value="ECO:0007669"/>
    <property type="project" value="UniProtKB-EC"/>
</dbReference>
<proteinExistence type="predicted"/>
<dbReference type="InterPro" id="IPR010957">
    <property type="entry name" value="G/b/e-P-prot_chorismate_mutase"/>
</dbReference>
<dbReference type="InterPro" id="IPR002701">
    <property type="entry name" value="CM_II_prokaryot"/>
</dbReference>
<feature type="domain" description="Chorismate mutase" evidence="2">
    <location>
        <begin position="11"/>
        <end position="108"/>
    </location>
</feature>
<evidence type="ECO:0000256" key="1">
    <source>
        <dbReference type="ARBA" id="ARBA00012404"/>
    </source>
</evidence>
<keyword evidence="4" id="KW-1185">Reference proteome</keyword>
<dbReference type="EC" id="5.4.99.5" evidence="1"/>
<dbReference type="STRING" id="1333998.M2A_0933"/>
<dbReference type="GO" id="GO:0005737">
    <property type="term" value="C:cytoplasm"/>
    <property type="evidence" value="ECO:0007669"/>
    <property type="project" value="InterPro"/>
</dbReference>
<dbReference type="eggNOG" id="COG1605">
    <property type="taxonomic scope" value="Bacteria"/>
</dbReference>
<dbReference type="EMBL" id="BBIO01000003">
    <property type="protein sequence ID" value="GAK44434.1"/>
    <property type="molecule type" value="Genomic_DNA"/>
</dbReference>
<dbReference type="Pfam" id="PF01817">
    <property type="entry name" value="CM_2"/>
    <property type="match status" value="1"/>
</dbReference>
<protein>
    <recommendedName>
        <fullName evidence="1">chorismate mutase</fullName>
        <ecNumber evidence="1">5.4.99.5</ecNumber>
    </recommendedName>
</protein>
<dbReference type="GO" id="GO:0009094">
    <property type="term" value="P:L-phenylalanine biosynthetic process"/>
    <property type="evidence" value="ECO:0007669"/>
    <property type="project" value="InterPro"/>
</dbReference>
<dbReference type="PROSITE" id="PS51168">
    <property type="entry name" value="CHORISMATE_MUT_2"/>
    <property type="match status" value="1"/>
</dbReference>
<dbReference type="Gene3D" id="1.20.59.10">
    <property type="entry name" value="Chorismate mutase"/>
    <property type="match status" value="1"/>
</dbReference>
<evidence type="ECO:0000313" key="3">
    <source>
        <dbReference type="EMBL" id="GAK44434.1"/>
    </source>
</evidence>
<dbReference type="SUPFAM" id="SSF48600">
    <property type="entry name" value="Chorismate mutase II"/>
    <property type="match status" value="1"/>
</dbReference>
<evidence type="ECO:0000259" key="2">
    <source>
        <dbReference type="PROSITE" id="PS51168"/>
    </source>
</evidence>
<gene>
    <name evidence="3" type="ORF">M2A_0933</name>
</gene>
<dbReference type="Proteomes" id="UP000028702">
    <property type="component" value="Unassembled WGS sequence"/>
</dbReference>